<accession>A0A1G6Z0Q3</accession>
<name>A0A1G6Z0Q3_9PSEU</name>
<evidence type="ECO:0000313" key="2">
    <source>
        <dbReference type="Proteomes" id="UP000199494"/>
    </source>
</evidence>
<evidence type="ECO:0000313" key="1">
    <source>
        <dbReference type="EMBL" id="SDD95455.1"/>
    </source>
</evidence>
<dbReference type="STRING" id="530584.SAMN05421630_11519"/>
<gene>
    <name evidence="1" type="ORF">SAMN05421630_11519</name>
</gene>
<protein>
    <submittedName>
        <fullName evidence="1">Uncharacterized protein</fullName>
    </submittedName>
</protein>
<reference evidence="1 2" key="1">
    <citation type="submission" date="2016-10" db="EMBL/GenBank/DDBJ databases">
        <authorList>
            <person name="de Groot N.N."/>
        </authorList>
    </citation>
    <scope>NUCLEOTIDE SEQUENCE [LARGE SCALE GENOMIC DNA]</scope>
    <source>
        <strain evidence="1 2">CGMCC 4.5506</strain>
    </source>
</reference>
<dbReference type="Proteomes" id="UP000199494">
    <property type="component" value="Unassembled WGS sequence"/>
</dbReference>
<dbReference type="AlphaFoldDB" id="A0A1G6Z0Q3"/>
<keyword evidence="2" id="KW-1185">Reference proteome</keyword>
<organism evidence="1 2">
    <name type="scientific">Prauserella marina</name>
    <dbReference type="NCBI Taxonomy" id="530584"/>
    <lineage>
        <taxon>Bacteria</taxon>
        <taxon>Bacillati</taxon>
        <taxon>Actinomycetota</taxon>
        <taxon>Actinomycetes</taxon>
        <taxon>Pseudonocardiales</taxon>
        <taxon>Pseudonocardiaceae</taxon>
        <taxon>Prauserella</taxon>
    </lineage>
</organism>
<dbReference type="EMBL" id="FMZE01000015">
    <property type="protein sequence ID" value="SDD95455.1"/>
    <property type="molecule type" value="Genomic_DNA"/>
</dbReference>
<sequence length="195" mass="20866">MEELVRTAAPFVVRGCVGGAPVERAVCSTDEAERLAQLAATVDDESWASWMVLPVDKQGATELIVLFARYRRGLVGETQRQIHAIGIVAGRLLAQSLTAACGARLLRAQLEFTAFGEGMPCERCVAKLSVNLPAADEATPELPDLPPDVDVLRTQFGHTSVSPPHRGPAEIPLAGQAKRRPGAVDHAASRARWTP</sequence>
<proteinExistence type="predicted"/>